<dbReference type="SMART" id="SM00849">
    <property type="entry name" value="Lactamase_B"/>
    <property type="match status" value="1"/>
</dbReference>
<sequence length="260" mass="27846">MRFASIGSGSAGNGTLVESGDTLLLIDCGFSIKETTARMAKLGVEPSQLSAILVTHEHSDHWKGVAPLARRFRLPVYLTAGTFNAVAQSAGSGDFQLIDSHTSFDVGAITVNPVAVPHDAREPVQYTFCSGGRKLGILTDLGSLTAHVVAQYSGCHGLLVEANHDLDRLAAGPYPDFLKQRVAGNWGHLNNQQTAALLAQIDNSRLATLVIGHVSTKNNCLNLLQETIAQLPQSWQQLIYACQEQGFDWLTVGEKSPQGS</sequence>
<evidence type="ECO:0000313" key="2">
    <source>
        <dbReference type="EMBL" id="TFH69063.1"/>
    </source>
</evidence>
<proteinExistence type="predicted"/>
<dbReference type="SUPFAM" id="SSF56281">
    <property type="entry name" value="Metallo-hydrolase/oxidoreductase"/>
    <property type="match status" value="1"/>
</dbReference>
<dbReference type="OrthoDB" id="9803916at2"/>
<dbReference type="Gene3D" id="3.60.15.10">
    <property type="entry name" value="Ribonuclease Z/Hydroxyacylglutathione hydrolase-like"/>
    <property type="match status" value="1"/>
</dbReference>
<keyword evidence="3" id="KW-1185">Reference proteome</keyword>
<dbReference type="AlphaFoldDB" id="A0A4Y8UP68"/>
<dbReference type="PANTHER" id="PTHR47619">
    <property type="entry name" value="METALLO-HYDROLASE YYCJ-RELATED"/>
    <property type="match status" value="1"/>
</dbReference>
<dbReference type="GO" id="GO:0016787">
    <property type="term" value="F:hydrolase activity"/>
    <property type="evidence" value="ECO:0007669"/>
    <property type="project" value="UniProtKB-KW"/>
</dbReference>
<comment type="caution">
    <text evidence="2">The sequence shown here is derived from an EMBL/GenBank/DDBJ whole genome shotgun (WGS) entry which is preliminary data.</text>
</comment>
<dbReference type="Pfam" id="PF12706">
    <property type="entry name" value="Lactamase_B_2"/>
    <property type="match status" value="1"/>
</dbReference>
<accession>A0A4Y8UP68</accession>
<evidence type="ECO:0000313" key="3">
    <source>
        <dbReference type="Proteomes" id="UP000298133"/>
    </source>
</evidence>
<dbReference type="PANTHER" id="PTHR47619:SF1">
    <property type="entry name" value="EXODEOXYRIBONUCLEASE WALJ"/>
    <property type="match status" value="1"/>
</dbReference>
<gene>
    <name evidence="2" type="ORF">E3W66_03770</name>
</gene>
<evidence type="ECO:0000259" key="1">
    <source>
        <dbReference type="SMART" id="SM00849"/>
    </source>
</evidence>
<dbReference type="EMBL" id="SPIA01000001">
    <property type="protein sequence ID" value="TFH69063.1"/>
    <property type="molecule type" value="Genomic_DNA"/>
</dbReference>
<protein>
    <submittedName>
        <fullName evidence="2">MBL fold metallo-hydrolase</fullName>
    </submittedName>
</protein>
<name>A0A4Y8UP68_9GAMM</name>
<dbReference type="InterPro" id="IPR001279">
    <property type="entry name" value="Metallo-B-lactamas"/>
</dbReference>
<organism evidence="2 3">
    <name type="scientific">Gammaproteobacteria bacterium LSUCC0057</name>
    <dbReference type="NCBI Taxonomy" id="2559237"/>
    <lineage>
        <taxon>Bacteria</taxon>
        <taxon>Pseudomonadati</taxon>
        <taxon>Pseudomonadota</taxon>
        <taxon>Gammaproteobacteria</taxon>
        <taxon>Cellvibrionales</taxon>
        <taxon>Porticoccaceae</taxon>
        <taxon>SAR92 clade</taxon>
    </lineage>
</organism>
<feature type="domain" description="Metallo-beta-lactamase" evidence="1">
    <location>
        <begin position="11"/>
        <end position="181"/>
    </location>
</feature>
<reference evidence="2 3" key="1">
    <citation type="submission" date="2019-03" db="EMBL/GenBank/DDBJ databases">
        <title>Draft genome of Gammaproteobacteria bacterium LSUCC0057, a member of the SAR92 clade.</title>
        <authorList>
            <person name="Lanclos V.C."/>
            <person name="Doiron C."/>
            <person name="Henson M.W."/>
            <person name="Thrash J.C."/>
        </authorList>
    </citation>
    <scope>NUCLEOTIDE SEQUENCE [LARGE SCALE GENOMIC DNA]</scope>
    <source>
        <strain evidence="2 3">LSUCC0057</strain>
    </source>
</reference>
<dbReference type="Proteomes" id="UP000298133">
    <property type="component" value="Unassembled WGS sequence"/>
</dbReference>
<keyword evidence="2" id="KW-0378">Hydrolase</keyword>
<dbReference type="InterPro" id="IPR052533">
    <property type="entry name" value="WalJ/YycJ-like"/>
</dbReference>
<dbReference type="InterPro" id="IPR036866">
    <property type="entry name" value="RibonucZ/Hydroxyglut_hydro"/>
</dbReference>